<dbReference type="Gene3D" id="3.30.710.10">
    <property type="entry name" value="Potassium Channel Kv1.1, Chain A"/>
    <property type="match status" value="1"/>
</dbReference>
<evidence type="ECO:0000259" key="1">
    <source>
        <dbReference type="PROSITE" id="PS50097"/>
    </source>
</evidence>
<proteinExistence type="predicted"/>
<sequence length="303" mass="33589">MESSQQEKQKCKFGRTSFEGYSCRSICEVPLRTPCVFHNRYTIERANFYCPSNIDLSSGPTVKIFLGSGNGSKQQALIVPKTLLCARSAFFNHAFNGNGNDNGNDNAKESLPLPQELHLPETPLTVFQLIIQFLSTNSFTFPTSIASPSEKQTLYLHFFTCCHEFSIQNLTPIISLFKTHLKNSSVRGEFPSRVHIQNALSLPRSHEARKLCIAACVKPYACSITKSSTCYGRALFHLEGLMEESDEFAAELVRGYTKAVRGALGTHTIVDPLTSAPYTITTGVACLVERSRGSRCASHLEEF</sequence>
<keyword evidence="3" id="KW-1185">Reference proteome</keyword>
<organism evidence="2 3">
    <name type="scientific">Sclerotinia nivalis</name>
    <dbReference type="NCBI Taxonomy" id="352851"/>
    <lineage>
        <taxon>Eukaryota</taxon>
        <taxon>Fungi</taxon>
        <taxon>Dikarya</taxon>
        <taxon>Ascomycota</taxon>
        <taxon>Pezizomycotina</taxon>
        <taxon>Leotiomycetes</taxon>
        <taxon>Helotiales</taxon>
        <taxon>Sclerotiniaceae</taxon>
        <taxon>Sclerotinia</taxon>
    </lineage>
</organism>
<evidence type="ECO:0000313" key="2">
    <source>
        <dbReference type="EMBL" id="KAJ8070419.1"/>
    </source>
</evidence>
<name>A0A9X0AXG7_9HELO</name>
<dbReference type="PROSITE" id="PS50097">
    <property type="entry name" value="BTB"/>
    <property type="match status" value="1"/>
</dbReference>
<feature type="domain" description="BTB" evidence="1">
    <location>
        <begin position="62"/>
        <end position="143"/>
    </location>
</feature>
<gene>
    <name evidence="2" type="ORF">OCU04_000793</name>
</gene>
<comment type="caution">
    <text evidence="2">The sequence shown here is derived from an EMBL/GenBank/DDBJ whole genome shotgun (WGS) entry which is preliminary data.</text>
</comment>
<dbReference type="OrthoDB" id="194443at2759"/>
<dbReference type="InterPro" id="IPR000210">
    <property type="entry name" value="BTB/POZ_dom"/>
</dbReference>
<dbReference type="InterPro" id="IPR011333">
    <property type="entry name" value="SKP1/BTB/POZ_sf"/>
</dbReference>
<dbReference type="AlphaFoldDB" id="A0A9X0AXG7"/>
<reference evidence="2" key="1">
    <citation type="submission" date="2022-11" db="EMBL/GenBank/DDBJ databases">
        <title>Genome Resource of Sclerotinia nivalis Strain SnTB1, a Plant Pathogen Isolated from American Ginseng.</title>
        <authorList>
            <person name="Fan S."/>
        </authorList>
    </citation>
    <scope>NUCLEOTIDE SEQUENCE</scope>
    <source>
        <strain evidence="2">SnTB1</strain>
    </source>
</reference>
<dbReference type="EMBL" id="JAPEIS010000001">
    <property type="protein sequence ID" value="KAJ8070419.1"/>
    <property type="molecule type" value="Genomic_DNA"/>
</dbReference>
<dbReference type="Proteomes" id="UP001152300">
    <property type="component" value="Unassembled WGS sequence"/>
</dbReference>
<protein>
    <recommendedName>
        <fullName evidence="1">BTB domain-containing protein</fullName>
    </recommendedName>
</protein>
<evidence type="ECO:0000313" key="3">
    <source>
        <dbReference type="Proteomes" id="UP001152300"/>
    </source>
</evidence>
<accession>A0A9X0AXG7</accession>